<proteinExistence type="predicted"/>
<protein>
    <submittedName>
        <fullName evidence="1">Uncharacterized protein</fullName>
    </submittedName>
</protein>
<evidence type="ECO:0000313" key="2">
    <source>
        <dbReference type="Proteomes" id="UP000249061"/>
    </source>
</evidence>
<sequence length="199" mass="20844">MVLAVLALAACGPVEFRIDESKGVPSLKGSTEVDLGTFTCGQTLPSGEGDVKTRVVPEGCEFTFDESIDVLKPSDYQNIGEFASAGSNLVQRVELNVKKLDFVDGNGTKLSLQTQVTSASLSFNGQQVADKAALASLPRVVSLEGTSLATLKAQIDARQTAKVSVKAVAVLPNDPPPPAKLKIDYDAQPAIVIGPGKIF</sequence>
<dbReference type="Proteomes" id="UP000249061">
    <property type="component" value="Unassembled WGS sequence"/>
</dbReference>
<evidence type="ECO:0000313" key="1">
    <source>
        <dbReference type="EMBL" id="PZR06994.1"/>
    </source>
</evidence>
<reference evidence="1 2" key="1">
    <citation type="submission" date="2017-08" db="EMBL/GenBank/DDBJ databases">
        <title>Infants hospitalized years apart are colonized by the same room-sourced microbial strains.</title>
        <authorList>
            <person name="Brooks B."/>
            <person name="Olm M.R."/>
            <person name="Firek B.A."/>
            <person name="Baker R."/>
            <person name="Thomas B.C."/>
            <person name="Morowitz M.J."/>
            <person name="Banfield J.F."/>
        </authorList>
    </citation>
    <scope>NUCLEOTIDE SEQUENCE [LARGE SCALE GENOMIC DNA]</scope>
    <source>
        <strain evidence="1">S2_003_000_R2_14</strain>
    </source>
</reference>
<accession>A0A2W5UUK7</accession>
<organism evidence="1 2">
    <name type="scientific">Archangium gephyra</name>
    <dbReference type="NCBI Taxonomy" id="48"/>
    <lineage>
        <taxon>Bacteria</taxon>
        <taxon>Pseudomonadati</taxon>
        <taxon>Myxococcota</taxon>
        <taxon>Myxococcia</taxon>
        <taxon>Myxococcales</taxon>
        <taxon>Cystobacterineae</taxon>
        <taxon>Archangiaceae</taxon>
        <taxon>Archangium</taxon>
    </lineage>
</organism>
<dbReference type="EMBL" id="QFQP01000035">
    <property type="protein sequence ID" value="PZR06994.1"/>
    <property type="molecule type" value="Genomic_DNA"/>
</dbReference>
<comment type="caution">
    <text evidence="1">The sequence shown here is derived from an EMBL/GenBank/DDBJ whole genome shotgun (WGS) entry which is preliminary data.</text>
</comment>
<gene>
    <name evidence="1" type="ORF">DI536_29455</name>
</gene>
<dbReference type="AlphaFoldDB" id="A0A2W5UUK7"/>
<name>A0A2W5UUK7_9BACT</name>